<feature type="transmembrane region" description="Helical" evidence="10">
    <location>
        <begin position="506"/>
        <end position="528"/>
    </location>
</feature>
<keyword evidence="12" id="KW-1185">Reference proteome</keyword>
<dbReference type="InterPro" id="IPR004648">
    <property type="entry name" value="Oligpept_transpt"/>
</dbReference>
<keyword evidence="7 10" id="KW-1133">Transmembrane helix</keyword>
<keyword evidence="8 10" id="KW-0472">Membrane</keyword>
<feature type="transmembrane region" description="Helical" evidence="10">
    <location>
        <begin position="118"/>
        <end position="138"/>
    </location>
</feature>
<reference evidence="11" key="1">
    <citation type="submission" date="2023-10" db="EMBL/GenBank/DDBJ databases">
        <authorList>
            <person name="Noh H."/>
        </authorList>
    </citation>
    <scope>NUCLEOTIDE SEQUENCE</scope>
    <source>
        <strain evidence="11">DUCC4014</strain>
    </source>
</reference>
<evidence type="ECO:0000256" key="10">
    <source>
        <dbReference type="SAM" id="Phobius"/>
    </source>
</evidence>
<dbReference type="Proteomes" id="UP000827549">
    <property type="component" value="Chromosome 4"/>
</dbReference>
<evidence type="ECO:0000256" key="6">
    <source>
        <dbReference type="ARBA" id="ARBA00022927"/>
    </source>
</evidence>
<evidence type="ECO:0000256" key="1">
    <source>
        <dbReference type="ARBA" id="ARBA00004141"/>
    </source>
</evidence>
<evidence type="ECO:0000313" key="12">
    <source>
        <dbReference type="Proteomes" id="UP000827549"/>
    </source>
</evidence>
<comment type="subcellular location">
    <subcellularLocation>
        <location evidence="1">Membrane</location>
        <topology evidence="1">Multi-pass membrane protein</topology>
    </subcellularLocation>
</comment>
<feature type="transmembrane region" description="Helical" evidence="10">
    <location>
        <begin position="738"/>
        <end position="762"/>
    </location>
</feature>
<feature type="transmembrane region" description="Helical" evidence="10">
    <location>
        <begin position="182"/>
        <end position="203"/>
    </location>
</feature>
<protein>
    <submittedName>
        <fullName evidence="11">Oligopeptide transporter 8</fullName>
    </submittedName>
</protein>
<evidence type="ECO:0000256" key="8">
    <source>
        <dbReference type="ARBA" id="ARBA00023136"/>
    </source>
</evidence>
<accession>A0AAF1BR42</accession>
<dbReference type="GO" id="GO:0015031">
    <property type="term" value="P:protein transport"/>
    <property type="evidence" value="ECO:0007669"/>
    <property type="project" value="UniProtKB-KW"/>
</dbReference>
<dbReference type="GeneID" id="87808441"/>
<evidence type="ECO:0000256" key="3">
    <source>
        <dbReference type="ARBA" id="ARBA00022448"/>
    </source>
</evidence>
<gene>
    <name evidence="11" type="primary">OPT8</name>
    <name evidence="11" type="ORF">LOC62_04G005212</name>
</gene>
<keyword evidence="3" id="KW-0813">Transport</keyword>
<name>A0AAF1BR42_9TREE</name>
<dbReference type="NCBIfam" id="TIGR00728">
    <property type="entry name" value="OPT_sfam"/>
    <property type="match status" value="1"/>
</dbReference>
<dbReference type="InterPro" id="IPR004813">
    <property type="entry name" value="OPT"/>
</dbReference>
<feature type="transmembrane region" description="Helical" evidence="10">
    <location>
        <begin position="273"/>
        <end position="291"/>
    </location>
</feature>
<feature type="transmembrane region" description="Helical" evidence="10">
    <location>
        <begin position="479"/>
        <end position="500"/>
    </location>
</feature>
<evidence type="ECO:0000256" key="2">
    <source>
        <dbReference type="ARBA" id="ARBA00008807"/>
    </source>
</evidence>
<evidence type="ECO:0000313" key="11">
    <source>
        <dbReference type="EMBL" id="WOO81688.1"/>
    </source>
</evidence>
<dbReference type="RefSeq" id="XP_062627720.1">
    <property type="nucleotide sequence ID" value="XM_062771736.1"/>
</dbReference>
<feature type="transmembrane region" description="Helical" evidence="10">
    <location>
        <begin position="354"/>
        <end position="373"/>
    </location>
</feature>
<feature type="transmembrane region" description="Helical" evidence="10">
    <location>
        <begin position="588"/>
        <end position="611"/>
    </location>
</feature>
<keyword evidence="5" id="KW-0571">Peptide transport</keyword>
<dbReference type="EMBL" id="CP086717">
    <property type="protein sequence ID" value="WOO81688.1"/>
    <property type="molecule type" value="Genomic_DNA"/>
</dbReference>
<feature type="transmembrane region" description="Helical" evidence="10">
    <location>
        <begin position="215"/>
        <end position="235"/>
    </location>
</feature>
<organism evidence="11 12">
    <name type="scientific">Vanrija pseudolonga</name>
    <dbReference type="NCBI Taxonomy" id="143232"/>
    <lineage>
        <taxon>Eukaryota</taxon>
        <taxon>Fungi</taxon>
        <taxon>Dikarya</taxon>
        <taxon>Basidiomycota</taxon>
        <taxon>Agaricomycotina</taxon>
        <taxon>Tremellomycetes</taxon>
        <taxon>Trichosporonales</taxon>
        <taxon>Trichosporonaceae</taxon>
        <taxon>Vanrija</taxon>
    </lineage>
</organism>
<dbReference type="Pfam" id="PF03169">
    <property type="entry name" value="OPT"/>
    <property type="match status" value="1"/>
</dbReference>
<dbReference type="GO" id="GO:0035673">
    <property type="term" value="F:oligopeptide transmembrane transporter activity"/>
    <property type="evidence" value="ECO:0007669"/>
    <property type="project" value="InterPro"/>
</dbReference>
<dbReference type="GO" id="GO:0016020">
    <property type="term" value="C:membrane"/>
    <property type="evidence" value="ECO:0007669"/>
    <property type="project" value="UniProtKB-SubCell"/>
</dbReference>
<dbReference type="PANTHER" id="PTHR22601">
    <property type="entry name" value="ISP4 LIKE PROTEIN"/>
    <property type="match status" value="1"/>
</dbReference>
<feature type="transmembrane region" description="Helical" evidence="10">
    <location>
        <begin position="657"/>
        <end position="676"/>
    </location>
</feature>
<feature type="transmembrane region" description="Helical" evidence="10">
    <location>
        <begin position="424"/>
        <end position="448"/>
    </location>
</feature>
<proteinExistence type="inferred from homology"/>
<dbReference type="AlphaFoldDB" id="A0AAF1BR42"/>
<evidence type="ECO:0000256" key="4">
    <source>
        <dbReference type="ARBA" id="ARBA00022692"/>
    </source>
</evidence>
<keyword evidence="6" id="KW-0653">Protein transport</keyword>
<keyword evidence="4 10" id="KW-0812">Transmembrane</keyword>
<feature type="transmembrane region" description="Helical" evidence="10">
    <location>
        <begin position="696"/>
        <end position="726"/>
    </location>
</feature>
<evidence type="ECO:0000256" key="7">
    <source>
        <dbReference type="ARBA" id="ARBA00022989"/>
    </source>
</evidence>
<evidence type="ECO:0000256" key="9">
    <source>
        <dbReference type="SAM" id="MobiDB-lite"/>
    </source>
</evidence>
<feature type="region of interest" description="Disordered" evidence="9">
    <location>
        <begin position="1"/>
        <end position="66"/>
    </location>
</feature>
<sequence>MAELHGRPPANGVPHEDRGTGPFPDVLSDTQVLGHNEKTQPDDYLDADPSKEKIPDVETESQNSDAHVIKTGADAANFLLSIRDDGDPACTVRSLVLGTAVSAFQATMNQIYQFKPTSVTISGTFIVLIIWFLGRFWAWALPRGDRLHTRWIERHGDSEQKPWWLTLAILVNPGPFQLKEHAVAAIMASSASSGAAAVSVFTVQKLFYNTGLNAVTVILATLSIGLFGYGLTGIYRPITVWHVESVYWTNIPTVKILQALHWNDLKDSKPLRWFWYSFTGMSIYEFFPAYIMPWLNSVSIPCLASMNATGATAKALTNVFGGSLNNEGMGIFNFSLDWQYITSSAATMPLKLQANFAAGIVICYIAMATVYYTDTWGAKAQPFMSTSLRTAAGGRYVASSVFVDGILSETKLEQVGLPHLAGTFVWGLLTATMAIGALIGHIILFWGADILESFKKLRRNEIEDRHHQVMVESYKEAPWWWFTIVLVVSFVLGIVVVVVEDLTLPVWGYIAALTLGIFIAPFSSILYARFGTGIATNVLMKMVAGVTHPGRPIANLYFGSWSHTVISQSLNLASDLKMGEYLKIPPRVMFLTQVWGTVFGAFINYVVMVSIVNQHHDLLVNSDGNSAWSGYYFQAMNNQAATWALAKYLYSAGKPYFLVPVGLAIGFGICLLHRIIVRFKPTVFGFDLREINTPQVLAYSGVLGYGATQTCVIWTMLTVGFLFQFYFRNYHPRFFKDYSYLVVAGFDGGSLFILFILSFAVFGAGGPQKPFPNWWGNPATGYPDHCPVGN</sequence>
<evidence type="ECO:0000256" key="5">
    <source>
        <dbReference type="ARBA" id="ARBA00022856"/>
    </source>
</evidence>
<comment type="similarity">
    <text evidence="2">Belongs to the oligopeptide OPT transporter family.</text>
</comment>